<feature type="transmembrane region" description="Helical" evidence="7">
    <location>
        <begin position="240"/>
        <end position="262"/>
    </location>
</feature>
<dbReference type="GO" id="GO:0005886">
    <property type="term" value="C:plasma membrane"/>
    <property type="evidence" value="ECO:0007669"/>
    <property type="project" value="UniProtKB-SubCell"/>
</dbReference>
<dbReference type="PANTHER" id="PTHR23513:SF11">
    <property type="entry name" value="STAPHYLOFERRIN A TRANSPORTER"/>
    <property type="match status" value="1"/>
</dbReference>
<dbReference type="GO" id="GO:0022857">
    <property type="term" value="F:transmembrane transporter activity"/>
    <property type="evidence" value="ECO:0007669"/>
    <property type="project" value="InterPro"/>
</dbReference>
<comment type="subcellular location">
    <subcellularLocation>
        <location evidence="1">Cell membrane</location>
        <topology evidence="1">Multi-pass membrane protein</topology>
    </subcellularLocation>
</comment>
<dbReference type="SUPFAM" id="SSF103473">
    <property type="entry name" value="MFS general substrate transporter"/>
    <property type="match status" value="1"/>
</dbReference>
<feature type="region of interest" description="Disordered" evidence="6">
    <location>
        <begin position="384"/>
        <end position="427"/>
    </location>
</feature>
<feature type="transmembrane region" description="Helical" evidence="7">
    <location>
        <begin position="299"/>
        <end position="318"/>
    </location>
</feature>
<reference evidence="8 9" key="1">
    <citation type="submission" date="2016-12" db="EMBL/GenBank/DDBJ databases">
        <title>The draft genome sequence of Actinophytocola sp. 11-183.</title>
        <authorList>
            <person name="Wang W."/>
            <person name="Yuan L."/>
        </authorList>
    </citation>
    <scope>NUCLEOTIDE SEQUENCE [LARGE SCALE GENOMIC DNA]</scope>
    <source>
        <strain evidence="8 9">11-183</strain>
    </source>
</reference>
<dbReference type="STRING" id="1912961.BU204_35815"/>
<dbReference type="Gene3D" id="1.20.1250.20">
    <property type="entry name" value="MFS general substrate transporter like domains"/>
    <property type="match status" value="1"/>
</dbReference>
<comment type="caution">
    <text evidence="8">The sequence shown here is derived from an EMBL/GenBank/DDBJ whole genome shotgun (WGS) entry which is preliminary data.</text>
</comment>
<evidence type="ECO:0000256" key="2">
    <source>
        <dbReference type="ARBA" id="ARBA00022475"/>
    </source>
</evidence>
<gene>
    <name evidence="8" type="ORF">BU204_35815</name>
</gene>
<evidence type="ECO:0000256" key="6">
    <source>
        <dbReference type="SAM" id="MobiDB-lite"/>
    </source>
</evidence>
<dbReference type="Proteomes" id="UP000185596">
    <property type="component" value="Unassembled WGS sequence"/>
</dbReference>
<dbReference type="Pfam" id="PF07690">
    <property type="entry name" value="MFS_1"/>
    <property type="match status" value="1"/>
</dbReference>
<keyword evidence="9" id="KW-1185">Reference proteome</keyword>
<feature type="transmembrane region" description="Helical" evidence="7">
    <location>
        <begin position="81"/>
        <end position="104"/>
    </location>
</feature>
<feature type="transmembrane region" description="Helical" evidence="7">
    <location>
        <begin position="330"/>
        <end position="353"/>
    </location>
</feature>
<evidence type="ECO:0000313" key="9">
    <source>
        <dbReference type="Proteomes" id="UP000185596"/>
    </source>
</evidence>
<accession>A0A1Q8BY93</accession>
<keyword evidence="4 7" id="KW-1133">Transmembrane helix</keyword>
<evidence type="ECO:0000256" key="5">
    <source>
        <dbReference type="ARBA" id="ARBA00023136"/>
    </source>
</evidence>
<dbReference type="InterPro" id="IPR036259">
    <property type="entry name" value="MFS_trans_sf"/>
</dbReference>
<dbReference type="PANTHER" id="PTHR23513">
    <property type="entry name" value="INTEGRAL MEMBRANE EFFLUX PROTEIN-RELATED"/>
    <property type="match status" value="1"/>
</dbReference>
<evidence type="ECO:0000256" key="3">
    <source>
        <dbReference type="ARBA" id="ARBA00022692"/>
    </source>
</evidence>
<protein>
    <recommendedName>
        <fullName evidence="10">MFS transporter</fullName>
    </recommendedName>
</protein>
<evidence type="ECO:0000256" key="4">
    <source>
        <dbReference type="ARBA" id="ARBA00022989"/>
    </source>
</evidence>
<feature type="transmembrane region" description="Helical" evidence="7">
    <location>
        <begin position="274"/>
        <end position="293"/>
    </location>
</feature>
<organism evidence="8 9">
    <name type="scientific">Actinophytocola xanthii</name>
    <dbReference type="NCBI Taxonomy" id="1912961"/>
    <lineage>
        <taxon>Bacteria</taxon>
        <taxon>Bacillati</taxon>
        <taxon>Actinomycetota</taxon>
        <taxon>Actinomycetes</taxon>
        <taxon>Pseudonocardiales</taxon>
        <taxon>Pseudonocardiaceae</taxon>
    </lineage>
</organism>
<feature type="transmembrane region" description="Helical" evidence="7">
    <location>
        <begin position="160"/>
        <end position="178"/>
    </location>
</feature>
<name>A0A1Q8BY93_9PSEU</name>
<feature type="transmembrane region" description="Helical" evidence="7">
    <location>
        <begin position="359"/>
        <end position="381"/>
    </location>
</feature>
<dbReference type="AlphaFoldDB" id="A0A1Q8BY93"/>
<dbReference type="RefSeq" id="WP_075130244.1">
    <property type="nucleotide sequence ID" value="NZ_MSIE01000109.1"/>
</dbReference>
<evidence type="ECO:0000256" key="7">
    <source>
        <dbReference type="SAM" id="Phobius"/>
    </source>
</evidence>
<feature type="transmembrane region" description="Helical" evidence="7">
    <location>
        <begin position="212"/>
        <end position="234"/>
    </location>
</feature>
<evidence type="ECO:0008006" key="10">
    <source>
        <dbReference type="Google" id="ProtNLM"/>
    </source>
</evidence>
<feature type="transmembrane region" description="Helical" evidence="7">
    <location>
        <begin position="41"/>
        <end position="61"/>
    </location>
</feature>
<feature type="compositionally biased region" description="Low complexity" evidence="6">
    <location>
        <begin position="403"/>
        <end position="419"/>
    </location>
</feature>
<sequence>MVEFRAIWAAELLSVVGDQLARVALAVLVFERTSSASWTALTYALTYVPAMLGGVILSGLADRYPRRTVMVVTDLGRAGVAGAMAMPFLPLPVVMSLVFVLTFVRGPFKAAQLALLPTVLPGERYLVGLSIRQMSSQAAQVLGFLGGGLLLLVVDPHVALGLNAASFAVAALVVAVGVRKRPAPLATTSDGDRAGVVGAAQLIWRDRHLRGLVALSCLVGLTVTPEGLAAPYAGSLGVTVVGVGVLMAADPAGSIIGAWLALRIPARSRGALTVPLAVIGAVPLAAVVLQPGLVGSVTLFAAAGVCSTAYLLLAQEAYMRRVPDGRRGTIGGLVSSGVTASQGLAVLGAGVVADLTSPALAIMSAGLVFAALAGALGMSWLKQPPPPTRQSSGFGGSVATGVSGPYPSSSAPPSAGSAAELSDRGGS</sequence>
<keyword evidence="5 7" id="KW-0472">Membrane</keyword>
<dbReference type="CDD" id="cd06173">
    <property type="entry name" value="MFS_MefA_like"/>
    <property type="match status" value="1"/>
</dbReference>
<proteinExistence type="predicted"/>
<keyword evidence="3 7" id="KW-0812">Transmembrane</keyword>
<feature type="transmembrane region" description="Helical" evidence="7">
    <location>
        <begin position="6"/>
        <end position="29"/>
    </location>
</feature>
<evidence type="ECO:0000256" key="1">
    <source>
        <dbReference type="ARBA" id="ARBA00004651"/>
    </source>
</evidence>
<keyword evidence="2" id="KW-1003">Cell membrane</keyword>
<dbReference type="EMBL" id="MSIE01000109">
    <property type="protein sequence ID" value="OLF07081.1"/>
    <property type="molecule type" value="Genomic_DNA"/>
</dbReference>
<evidence type="ECO:0000313" key="8">
    <source>
        <dbReference type="EMBL" id="OLF07081.1"/>
    </source>
</evidence>
<dbReference type="InterPro" id="IPR011701">
    <property type="entry name" value="MFS"/>
</dbReference>